<evidence type="ECO:0000256" key="4">
    <source>
        <dbReference type="ARBA" id="ARBA00012045"/>
    </source>
</evidence>
<dbReference type="GO" id="GO:0006298">
    <property type="term" value="P:mismatch repair"/>
    <property type="evidence" value="ECO:0007669"/>
    <property type="project" value="TreeGrafter"/>
</dbReference>
<dbReference type="SUPFAM" id="SSF55811">
    <property type="entry name" value="Nudix"/>
    <property type="match status" value="1"/>
</dbReference>
<evidence type="ECO:0000256" key="9">
    <source>
        <dbReference type="ARBA" id="ARBA00022801"/>
    </source>
</evidence>
<dbReference type="GO" id="GO:0035485">
    <property type="term" value="F:adenine/guanine mispair binding"/>
    <property type="evidence" value="ECO:0007669"/>
    <property type="project" value="TreeGrafter"/>
</dbReference>
<comment type="caution">
    <text evidence="16">The sequence shown here is derived from an EMBL/GenBank/DDBJ whole genome shotgun (WGS) entry which is preliminary data.</text>
</comment>
<dbReference type="Gene3D" id="1.10.340.30">
    <property type="entry name" value="Hypothetical protein, domain 2"/>
    <property type="match status" value="1"/>
</dbReference>
<dbReference type="SMART" id="SM00478">
    <property type="entry name" value="ENDO3c"/>
    <property type="match status" value="1"/>
</dbReference>
<dbReference type="Proteomes" id="UP000003240">
    <property type="component" value="Unassembled WGS sequence"/>
</dbReference>
<dbReference type="CDD" id="cd00056">
    <property type="entry name" value="ENDO3c"/>
    <property type="match status" value="1"/>
</dbReference>
<dbReference type="GO" id="GO:0000701">
    <property type="term" value="F:purine-specific mismatch base pair DNA N-glycosylase activity"/>
    <property type="evidence" value="ECO:0007669"/>
    <property type="project" value="UniProtKB-EC"/>
</dbReference>
<name>F7NQC6_9FIRM</name>
<evidence type="ECO:0000256" key="12">
    <source>
        <dbReference type="ARBA" id="ARBA00023204"/>
    </source>
</evidence>
<dbReference type="InterPro" id="IPR011257">
    <property type="entry name" value="DNA_glycosylase"/>
</dbReference>
<dbReference type="GO" id="GO:0032357">
    <property type="term" value="F:oxidized purine DNA binding"/>
    <property type="evidence" value="ECO:0007669"/>
    <property type="project" value="TreeGrafter"/>
</dbReference>
<comment type="catalytic activity">
    <reaction evidence="1 14">
        <text>Hydrolyzes free adenine bases from 7,8-dihydro-8-oxoguanine:adenine mismatched double-stranded DNA, leaving an apurinic site.</text>
        <dbReference type="EC" id="3.2.2.31"/>
    </reaction>
</comment>
<evidence type="ECO:0000256" key="1">
    <source>
        <dbReference type="ARBA" id="ARBA00000843"/>
    </source>
</evidence>
<gene>
    <name evidence="16" type="ORF">ALO_21646</name>
</gene>
<dbReference type="NCBIfam" id="TIGR01084">
    <property type="entry name" value="mutY"/>
    <property type="match status" value="1"/>
</dbReference>
<keyword evidence="6" id="KW-0004">4Fe-4S</keyword>
<evidence type="ECO:0000256" key="10">
    <source>
        <dbReference type="ARBA" id="ARBA00023004"/>
    </source>
</evidence>
<sequence>MWAETGPDVGEAPEMAAEISGRLLDWYNIYGRKLPWRQDKDPYKVWVSEVMLQQTRVEAVIPYYERFIARFPTLEDLAAAPEEAVLHEWQGLGYYSRARNLHQGVREVQAQYGGQIPANRIEISGIRGIGDYTAGALLSIIHNQPEPAVDGNVLRVFSRLFAILEAVDQTKTKKRIAGLVKAVMPQGRAGDFNQAVMDLGSAVCIPGEPRCQTCPLQNCCIGYVRGLTGQLPVKRKKKDPIPVQVAVGVLESEGSLLVRKRPDKGMLAGMWEFPTRDMTVGDPGVLLPELFRELNQELESWQSWRQFSHIFSHRAWHITAYRVRARGKRPLPQTADCLWLDKGSLSAIPFGGPHRKIAGWLTDEAGDRPVCDRTETPAAVKS</sequence>
<dbReference type="STRING" id="1009370.ALO_21646"/>
<dbReference type="InterPro" id="IPR029119">
    <property type="entry name" value="MutY_C"/>
</dbReference>
<dbReference type="EC" id="3.2.2.31" evidence="4 14"/>
<keyword evidence="7" id="KW-0479">Metal-binding</keyword>
<reference evidence="16 17" key="1">
    <citation type="journal article" date="2011" name="EMBO J.">
        <title>Structural diversity of bacterial flagellar motors.</title>
        <authorList>
            <person name="Chen S."/>
            <person name="Beeby M."/>
            <person name="Murphy G.E."/>
            <person name="Leadbetter J.R."/>
            <person name="Hendrixson D.R."/>
            <person name="Briegel A."/>
            <person name="Li Z."/>
            <person name="Shi J."/>
            <person name="Tocheva E.I."/>
            <person name="Muller A."/>
            <person name="Dobro M.J."/>
            <person name="Jensen G.J."/>
        </authorList>
    </citation>
    <scope>NUCLEOTIDE SEQUENCE [LARGE SCALE GENOMIC DNA]</scope>
    <source>
        <strain evidence="16 17">DSM 6540</strain>
    </source>
</reference>
<dbReference type="Gene3D" id="1.10.1670.10">
    <property type="entry name" value="Helix-hairpin-Helix base-excision DNA repair enzymes (C-terminal)"/>
    <property type="match status" value="1"/>
</dbReference>
<evidence type="ECO:0000256" key="14">
    <source>
        <dbReference type="RuleBase" id="RU365096"/>
    </source>
</evidence>
<dbReference type="Pfam" id="PF00730">
    <property type="entry name" value="HhH-GPD"/>
    <property type="match status" value="1"/>
</dbReference>
<comment type="cofactor">
    <cofactor evidence="14">
        <name>[4Fe-4S] cluster</name>
        <dbReference type="ChEBI" id="CHEBI:49883"/>
    </cofactor>
    <text evidence="14">Binds 1 [4Fe-4S] cluster.</text>
</comment>
<dbReference type="GO" id="GO:0046872">
    <property type="term" value="F:metal ion binding"/>
    <property type="evidence" value="ECO:0007669"/>
    <property type="project" value="UniProtKB-UniRule"/>
</dbReference>
<protein>
    <recommendedName>
        <fullName evidence="5 14">Adenine DNA glycosylase</fullName>
        <ecNumber evidence="4 14">3.2.2.31</ecNumber>
    </recommendedName>
</protein>
<dbReference type="Gene3D" id="3.90.79.10">
    <property type="entry name" value="Nucleoside Triphosphate Pyrophosphohydrolase"/>
    <property type="match status" value="1"/>
</dbReference>
<comment type="function">
    <text evidence="2">Adenine glycosylase active on G-A mispairs. MutY also corrects error-prone DNA synthesis past GO lesions which are due to the oxidatively damaged form of guanine: 7,8-dihydro-8-oxoguanine (8-oxo-dGTP).</text>
</comment>
<evidence type="ECO:0000256" key="8">
    <source>
        <dbReference type="ARBA" id="ARBA00022763"/>
    </source>
</evidence>
<dbReference type="eggNOG" id="COG1194">
    <property type="taxonomic scope" value="Bacteria"/>
</dbReference>
<keyword evidence="11" id="KW-0411">Iron-sulfur</keyword>
<evidence type="ECO:0000256" key="2">
    <source>
        <dbReference type="ARBA" id="ARBA00002933"/>
    </source>
</evidence>
<dbReference type="Pfam" id="PF14815">
    <property type="entry name" value="NUDIX_4"/>
    <property type="match status" value="1"/>
</dbReference>
<keyword evidence="12" id="KW-0234">DNA repair</keyword>
<dbReference type="RefSeq" id="WP_004100126.1">
    <property type="nucleotide sequence ID" value="NZ_AFGF01000290.1"/>
</dbReference>
<evidence type="ECO:0000256" key="6">
    <source>
        <dbReference type="ARBA" id="ARBA00022485"/>
    </source>
</evidence>
<dbReference type="PANTHER" id="PTHR42944:SF1">
    <property type="entry name" value="ADENINE DNA GLYCOSYLASE"/>
    <property type="match status" value="1"/>
</dbReference>
<evidence type="ECO:0000256" key="13">
    <source>
        <dbReference type="ARBA" id="ARBA00023295"/>
    </source>
</evidence>
<keyword evidence="17" id="KW-1185">Reference proteome</keyword>
<dbReference type="GO" id="GO:0051539">
    <property type="term" value="F:4 iron, 4 sulfur cluster binding"/>
    <property type="evidence" value="ECO:0007669"/>
    <property type="project" value="UniProtKB-UniRule"/>
</dbReference>
<dbReference type="InterPro" id="IPR005760">
    <property type="entry name" value="A/G_AdeGlyc_MutY"/>
</dbReference>
<organism evidence="16 17">
    <name type="scientific">Acetonema longum DSM 6540</name>
    <dbReference type="NCBI Taxonomy" id="1009370"/>
    <lineage>
        <taxon>Bacteria</taxon>
        <taxon>Bacillati</taxon>
        <taxon>Bacillota</taxon>
        <taxon>Negativicutes</taxon>
        <taxon>Acetonemataceae</taxon>
        <taxon>Acetonema</taxon>
    </lineage>
</organism>
<accession>F7NQC6</accession>
<dbReference type="GO" id="GO:0006284">
    <property type="term" value="P:base-excision repair"/>
    <property type="evidence" value="ECO:0007669"/>
    <property type="project" value="UniProtKB-UniRule"/>
</dbReference>
<evidence type="ECO:0000313" key="16">
    <source>
        <dbReference type="EMBL" id="EGO61767.1"/>
    </source>
</evidence>
<keyword evidence="9" id="KW-0378">Hydrolase</keyword>
<dbReference type="EMBL" id="AFGF01000290">
    <property type="protein sequence ID" value="EGO61767.1"/>
    <property type="molecule type" value="Genomic_DNA"/>
</dbReference>
<dbReference type="SUPFAM" id="SSF48150">
    <property type="entry name" value="DNA-glycosylase"/>
    <property type="match status" value="1"/>
</dbReference>
<evidence type="ECO:0000256" key="5">
    <source>
        <dbReference type="ARBA" id="ARBA00022023"/>
    </source>
</evidence>
<dbReference type="FunFam" id="1.10.340.30:FF:000002">
    <property type="entry name" value="Adenine DNA glycosylase"/>
    <property type="match status" value="1"/>
</dbReference>
<keyword evidence="10 14" id="KW-0408">Iron</keyword>
<evidence type="ECO:0000313" key="17">
    <source>
        <dbReference type="Proteomes" id="UP000003240"/>
    </source>
</evidence>
<dbReference type="GO" id="GO:0034039">
    <property type="term" value="F:8-oxo-7,8-dihydroguanine DNA N-glycosylase activity"/>
    <property type="evidence" value="ECO:0007669"/>
    <property type="project" value="TreeGrafter"/>
</dbReference>
<evidence type="ECO:0000256" key="11">
    <source>
        <dbReference type="ARBA" id="ARBA00023014"/>
    </source>
</evidence>
<dbReference type="InterPro" id="IPR015797">
    <property type="entry name" value="NUDIX_hydrolase-like_dom_sf"/>
</dbReference>
<keyword evidence="13 14" id="KW-0326">Glycosidase</keyword>
<feature type="domain" description="HhH-GPD" evidence="15">
    <location>
        <begin position="51"/>
        <end position="202"/>
    </location>
</feature>
<keyword evidence="8 14" id="KW-0227">DNA damage</keyword>
<comment type="similarity">
    <text evidence="3 14">Belongs to the Nth/MutY family.</text>
</comment>
<evidence type="ECO:0000256" key="3">
    <source>
        <dbReference type="ARBA" id="ARBA00008343"/>
    </source>
</evidence>
<dbReference type="InterPro" id="IPR023170">
    <property type="entry name" value="HhH_base_excis_C"/>
</dbReference>
<evidence type="ECO:0000259" key="15">
    <source>
        <dbReference type="SMART" id="SM00478"/>
    </source>
</evidence>
<dbReference type="InterPro" id="IPR003265">
    <property type="entry name" value="HhH-GPD_domain"/>
</dbReference>
<dbReference type="InterPro" id="IPR044298">
    <property type="entry name" value="MIG/MutY"/>
</dbReference>
<dbReference type="CDD" id="cd03431">
    <property type="entry name" value="NUDIX_DNA_Glycosylase_C-MutY"/>
    <property type="match status" value="1"/>
</dbReference>
<dbReference type="PANTHER" id="PTHR42944">
    <property type="entry name" value="ADENINE DNA GLYCOSYLASE"/>
    <property type="match status" value="1"/>
</dbReference>
<evidence type="ECO:0000256" key="7">
    <source>
        <dbReference type="ARBA" id="ARBA00022723"/>
    </source>
</evidence>
<proteinExistence type="inferred from homology"/>
<dbReference type="AlphaFoldDB" id="F7NQC6"/>